<dbReference type="AlphaFoldDB" id="A0AAD7RC33"/>
<evidence type="ECO:0000313" key="2">
    <source>
        <dbReference type="EMBL" id="KAJ8373395.1"/>
    </source>
</evidence>
<dbReference type="Proteomes" id="UP001221898">
    <property type="component" value="Unassembled WGS sequence"/>
</dbReference>
<keyword evidence="1" id="KW-0812">Transmembrane</keyword>
<reference evidence="2" key="1">
    <citation type="journal article" date="2023" name="Science">
        <title>Genome structures resolve the early diversification of teleost fishes.</title>
        <authorList>
            <person name="Parey E."/>
            <person name="Louis A."/>
            <person name="Montfort J."/>
            <person name="Bouchez O."/>
            <person name="Roques C."/>
            <person name="Iampietro C."/>
            <person name="Lluch J."/>
            <person name="Castinel A."/>
            <person name="Donnadieu C."/>
            <person name="Desvignes T."/>
            <person name="Floi Bucao C."/>
            <person name="Jouanno E."/>
            <person name="Wen M."/>
            <person name="Mejri S."/>
            <person name="Dirks R."/>
            <person name="Jansen H."/>
            <person name="Henkel C."/>
            <person name="Chen W.J."/>
            <person name="Zahm M."/>
            <person name="Cabau C."/>
            <person name="Klopp C."/>
            <person name="Thompson A.W."/>
            <person name="Robinson-Rechavi M."/>
            <person name="Braasch I."/>
            <person name="Lecointre G."/>
            <person name="Bobe J."/>
            <person name="Postlethwait J.H."/>
            <person name="Berthelot C."/>
            <person name="Roest Crollius H."/>
            <person name="Guiguen Y."/>
        </authorList>
    </citation>
    <scope>NUCLEOTIDE SEQUENCE</scope>
    <source>
        <strain evidence="2">NC1722</strain>
    </source>
</reference>
<gene>
    <name evidence="2" type="ORF">AAFF_G00265220</name>
</gene>
<sequence length="177" mass="19849">MVCLDQVVSLLALGEVSPPQELRPFLRQGIGSEVCLYPVLSVAYGWSCVLWVLCVLGASGRPRMAHEDTLRLKDNLLDLLNIRITELSEEMGSRGLPVGSQQLHDHTILCMLWTCFRGRDHISTEIVDAAESLYRQLQKRESLIGSCSCPHISTSQWDAKQLILELAQSLTLYLQEL</sequence>
<dbReference type="EMBL" id="JAINUG010000362">
    <property type="protein sequence ID" value="KAJ8373395.1"/>
    <property type="molecule type" value="Genomic_DNA"/>
</dbReference>
<keyword evidence="1" id="KW-1133">Transmembrane helix</keyword>
<keyword evidence="1" id="KW-0472">Membrane</keyword>
<feature type="transmembrane region" description="Helical" evidence="1">
    <location>
        <begin position="36"/>
        <end position="56"/>
    </location>
</feature>
<protein>
    <submittedName>
        <fullName evidence="2">Uncharacterized protein</fullName>
    </submittedName>
</protein>
<evidence type="ECO:0000313" key="3">
    <source>
        <dbReference type="Proteomes" id="UP001221898"/>
    </source>
</evidence>
<name>A0AAD7RC33_9TELE</name>
<proteinExistence type="predicted"/>
<comment type="caution">
    <text evidence="2">The sequence shown here is derived from an EMBL/GenBank/DDBJ whole genome shotgun (WGS) entry which is preliminary data.</text>
</comment>
<accession>A0AAD7RC33</accession>
<keyword evidence="3" id="KW-1185">Reference proteome</keyword>
<organism evidence="2 3">
    <name type="scientific">Aldrovandia affinis</name>
    <dbReference type="NCBI Taxonomy" id="143900"/>
    <lineage>
        <taxon>Eukaryota</taxon>
        <taxon>Metazoa</taxon>
        <taxon>Chordata</taxon>
        <taxon>Craniata</taxon>
        <taxon>Vertebrata</taxon>
        <taxon>Euteleostomi</taxon>
        <taxon>Actinopterygii</taxon>
        <taxon>Neopterygii</taxon>
        <taxon>Teleostei</taxon>
        <taxon>Notacanthiformes</taxon>
        <taxon>Halosauridae</taxon>
        <taxon>Aldrovandia</taxon>
    </lineage>
</organism>
<evidence type="ECO:0000256" key="1">
    <source>
        <dbReference type="SAM" id="Phobius"/>
    </source>
</evidence>